<gene>
    <name evidence="6" type="ORF">SO694_0041901</name>
</gene>
<dbReference type="InterPro" id="IPR001464">
    <property type="entry name" value="Annexin"/>
</dbReference>
<evidence type="ECO:0000256" key="1">
    <source>
        <dbReference type="ARBA" id="ARBA00007831"/>
    </source>
</evidence>
<keyword evidence="2 4" id="KW-0677">Repeat</keyword>
<keyword evidence="3 4" id="KW-0041">Annexin</keyword>
<protein>
    <recommendedName>
        <fullName evidence="4">Annexin</fullName>
    </recommendedName>
</protein>
<name>A0ABR1FNQ8_AURAN</name>
<evidence type="ECO:0000313" key="7">
    <source>
        <dbReference type="Proteomes" id="UP001363151"/>
    </source>
</evidence>
<evidence type="ECO:0000256" key="2">
    <source>
        <dbReference type="ARBA" id="ARBA00022737"/>
    </source>
</evidence>
<dbReference type="PRINTS" id="PR00196">
    <property type="entry name" value="ANNEXIN"/>
</dbReference>
<dbReference type="PROSITE" id="PS51897">
    <property type="entry name" value="ANNEXIN_2"/>
    <property type="match status" value="6"/>
</dbReference>
<comment type="domain">
    <text evidence="4">A pair of annexin repeats may form one binding site for calcium and phospholipid.</text>
</comment>
<dbReference type="Proteomes" id="UP001363151">
    <property type="component" value="Unassembled WGS sequence"/>
</dbReference>
<dbReference type="Gene3D" id="1.10.220.10">
    <property type="entry name" value="Annexin"/>
    <property type="match status" value="8"/>
</dbReference>
<organism evidence="6 7">
    <name type="scientific">Aureococcus anophagefferens</name>
    <name type="common">Harmful bloom alga</name>
    <dbReference type="NCBI Taxonomy" id="44056"/>
    <lineage>
        <taxon>Eukaryota</taxon>
        <taxon>Sar</taxon>
        <taxon>Stramenopiles</taxon>
        <taxon>Ochrophyta</taxon>
        <taxon>Pelagophyceae</taxon>
        <taxon>Pelagomonadales</taxon>
        <taxon>Pelagomonadaceae</taxon>
        <taxon>Aureococcus</taxon>
    </lineage>
</organism>
<accession>A0ABR1FNQ8</accession>
<dbReference type="InterPro" id="IPR037104">
    <property type="entry name" value="Annexin_sf"/>
</dbReference>
<dbReference type="EMBL" id="JBBJCI010000326">
    <property type="protein sequence ID" value="KAK7234398.1"/>
    <property type="molecule type" value="Genomic_DNA"/>
</dbReference>
<feature type="compositionally biased region" description="Pro residues" evidence="5">
    <location>
        <begin position="745"/>
        <end position="758"/>
    </location>
</feature>
<dbReference type="Pfam" id="PF00191">
    <property type="entry name" value="Annexin"/>
    <property type="match status" value="6"/>
</dbReference>
<keyword evidence="7" id="KW-1185">Reference proteome</keyword>
<dbReference type="InterPro" id="IPR018502">
    <property type="entry name" value="Annexin_repeat"/>
</dbReference>
<feature type="compositionally biased region" description="Basic and acidic residues" evidence="5">
    <location>
        <begin position="766"/>
        <end position="779"/>
    </location>
</feature>
<dbReference type="InterPro" id="IPR018252">
    <property type="entry name" value="Annexin_repeat_CS"/>
</dbReference>
<proteinExistence type="inferred from homology"/>
<dbReference type="PROSITE" id="PS00223">
    <property type="entry name" value="ANNEXIN_1"/>
    <property type="match status" value="1"/>
</dbReference>
<reference evidence="6 7" key="1">
    <citation type="submission" date="2024-03" db="EMBL/GenBank/DDBJ databases">
        <title>Aureococcus anophagefferens CCMP1851 and Kratosvirus quantuckense: Draft genome of a second virus-susceptible host strain in the model system.</title>
        <authorList>
            <person name="Chase E."/>
            <person name="Truchon A.R."/>
            <person name="Schepens W."/>
            <person name="Wilhelm S.W."/>
        </authorList>
    </citation>
    <scope>NUCLEOTIDE SEQUENCE [LARGE SCALE GENOMIC DNA]</scope>
    <source>
        <strain evidence="6 7">CCMP1851</strain>
    </source>
</reference>
<sequence length="885" mass="95146">MAAVVAATTSVLADENTRLANTTVSRIVEARGELDDPAVLKECCARLQKINGMLKARVAEADAEACHEAMKGGLTGIGCDDKRLVATLCTRTKAALARTAAAYREKYDKDLAKEVKGETSSDYGRMMAYAMSAPDRVCRHDDAPEVYVADVIDKACKGLGCDEEALIEVCCTRTPEQLLAGKACWEGRNDASLFDYVTKELGHEYRHLNILLLKILKGERPWDEAVDDARAAQHVEKLHKECAKGMMQDFKEDKVVNWLAGCPPAEAALCADLYEKAHGKSLKSALEAKCGKKFALGLSALLVAPGVTPEEFVAMRLEKAMKGFGTNEAILVRLLGGLDHASRPSMPAVVAAYERKYGRTLKEALKSEISGDFLRASLAWISALEDPSQAFEATTACDVEACDDLEALLDALVVENASVNQMMASIDAQEVYNCCHGFGTSDGKLIALLASRSKPHLQAVAAAYYDQRDKPMVGRIREETSGWYKLLLTYLVASPEEADVRQLDAAMDGLGADGVALVEFLVGNSQARVRAAKAKWEGRHDASLVDRVASELHGANETLALQLLKGERDELGEADEAEAEALADKLAAGAAGWGTDEQAFIEVLAKNSPETNYAVRTAYENKHGKSLESLIESEMSGNLAKCLGALLLPPADYYAKRLKDAFRGLGTSDAVVCRVLGGHDKADVREIAAAYERKYGTPLKDDLKAECSGNYKRLAQAWVTMPDALADPDEPVEIPPDEPDEPEAHPPPPEPPTPPPSDEPTAAEVMRAERSLDTLEKIAGRLPLKPRAPRGDDWVPNQGRPNEEPPPPSFVSGERCPETTEADDDVEPAAPPEAKEIPRGPFSGQPVGGGAPPDPEKAAATRAAIAALDRSLGPAPGATRLPRPA</sequence>
<feature type="compositionally biased region" description="Acidic residues" evidence="5">
    <location>
        <begin position="726"/>
        <end position="741"/>
    </location>
</feature>
<comment type="similarity">
    <text evidence="1 4">Belongs to the annexin family.</text>
</comment>
<keyword evidence="4" id="KW-0111">Calcium/phospholipid-binding</keyword>
<evidence type="ECO:0000256" key="4">
    <source>
        <dbReference type="RuleBase" id="RU003540"/>
    </source>
</evidence>
<comment type="caution">
    <text evidence="6">The sequence shown here is derived from an EMBL/GenBank/DDBJ whole genome shotgun (WGS) entry which is preliminary data.</text>
</comment>
<evidence type="ECO:0000313" key="6">
    <source>
        <dbReference type="EMBL" id="KAK7234398.1"/>
    </source>
</evidence>
<dbReference type="SUPFAM" id="SSF47874">
    <property type="entry name" value="Annexin"/>
    <property type="match status" value="2"/>
</dbReference>
<keyword evidence="4" id="KW-0106">Calcium</keyword>
<feature type="region of interest" description="Disordered" evidence="5">
    <location>
        <begin position="726"/>
        <end position="861"/>
    </location>
</feature>
<dbReference type="SMART" id="SM00335">
    <property type="entry name" value="ANX"/>
    <property type="match status" value="6"/>
</dbReference>
<dbReference type="PANTHER" id="PTHR10502">
    <property type="entry name" value="ANNEXIN"/>
    <property type="match status" value="1"/>
</dbReference>
<evidence type="ECO:0000256" key="5">
    <source>
        <dbReference type="SAM" id="MobiDB-lite"/>
    </source>
</evidence>
<evidence type="ECO:0000256" key="3">
    <source>
        <dbReference type="ARBA" id="ARBA00023216"/>
    </source>
</evidence>
<dbReference type="PANTHER" id="PTHR10502:SF102">
    <property type="entry name" value="ANNEXIN B11"/>
    <property type="match status" value="1"/>
</dbReference>